<proteinExistence type="inferred from homology"/>
<accession>B6K629</accession>
<dbReference type="InterPro" id="IPR049150">
    <property type="entry name" value="EFR3_HEAT-like_rpt"/>
</dbReference>
<keyword evidence="4" id="KW-1185">Reference proteome</keyword>
<dbReference type="PANTHER" id="PTHR47766">
    <property type="entry name" value="PROTEIN EFR3"/>
    <property type="match status" value="1"/>
</dbReference>
<feature type="region of interest" description="Disordered" evidence="2">
    <location>
        <begin position="877"/>
        <end position="910"/>
    </location>
</feature>
<protein>
    <submittedName>
        <fullName evidence="3">Uncharacterized protein</fullName>
    </submittedName>
</protein>
<dbReference type="AlphaFoldDB" id="B6K629"/>
<feature type="region of interest" description="Disordered" evidence="2">
    <location>
        <begin position="324"/>
        <end position="356"/>
    </location>
</feature>
<reference evidence="3 4" key="1">
    <citation type="journal article" date="2011" name="Science">
        <title>Comparative functional genomics of the fission yeasts.</title>
        <authorList>
            <person name="Rhind N."/>
            <person name="Chen Z."/>
            <person name="Yassour M."/>
            <person name="Thompson D.A."/>
            <person name="Haas B.J."/>
            <person name="Habib N."/>
            <person name="Wapinski I."/>
            <person name="Roy S."/>
            <person name="Lin M.F."/>
            <person name="Heiman D.I."/>
            <person name="Young S.K."/>
            <person name="Furuya K."/>
            <person name="Guo Y."/>
            <person name="Pidoux A."/>
            <person name="Chen H.M."/>
            <person name="Robbertse B."/>
            <person name="Goldberg J.M."/>
            <person name="Aoki K."/>
            <person name="Bayne E.H."/>
            <person name="Berlin A.M."/>
            <person name="Desjardins C.A."/>
            <person name="Dobbs E."/>
            <person name="Dukaj L."/>
            <person name="Fan L."/>
            <person name="FitzGerald M.G."/>
            <person name="French C."/>
            <person name="Gujja S."/>
            <person name="Hansen K."/>
            <person name="Keifenheim D."/>
            <person name="Levin J.Z."/>
            <person name="Mosher R.A."/>
            <person name="Mueller C.A."/>
            <person name="Pfiffner J."/>
            <person name="Priest M."/>
            <person name="Russ C."/>
            <person name="Smialowska A."/>
            <person name="Swoboda P."/>
            <person name="Sykes S.M."/>
            <person name="Vaughn M."/>
            <person name="Vengrova S."/>
            <person name="Yoder R."/>
            <person name="Zeng Q."/>
            <person name="Allshire R."/>
            <person name="Baulcombe D."/>
            <person name="Birren B.W."/>
            <person name="Brown W."/>
            <person name="Ekwall K."/>
            <person name="Kellis M."/>
            <person name="Leatherwood J."/>
            <person name="Levin H."/>
            <person name="Margalit H."/>
            <person name="Martienssen R."/>
            <person name="Nieduszynski C.A."/>
            <person name="Spatafora J.W."/>
            <person name="Friedman N."/>
            <person name="Dalgaard J.Z."/>
            <person name="Baumann P."/>
            <person name="Niki H."/>
            <person name="Regev A."/>
            <person name="Nusbaum C."/>
        </authorList>
    </citation>
    <scope>NUCLEOTIDE SEQUENCE [LARGE SCALE GENOMIC DNA]</scope>
    <source>
        <strain evidence="4">yFS275 / FY16936</strain>
    </source>
</reference>
<dbReference type="RefSeq" id="XP_002175276.1">
    <property type="nucleotide sequence ID" value="XM_002175240.2"/>
</dbReference>
<evidence type="ECO:0000256" key="2">
    <source>
        <dbReference type="SAM" id="MobiDB-lite"/>
    </source>
</evidence>
<gene>
    <name evidence="3" type="ORF">SJAG_04158</name>
</gene>
<dbReference type="eggNOG" id="KOG1877">
    <property type="taxonomic scope" value="Eukaryota"/>
</dbReference>
<dbReference type="HOGENOM" id="CLU_309525_0_0_1"/>
<evidence type="ECO:0000313" key="4">
    <source>
        <dbReference type="Proteomes" id="UP000001744"/>
    </source>
</evidence>
<dbReference type="GO" id="GO:0072659">
    <property type="term" value="P:protein localization to plasma membrane"/>
    <property type="evidence" value="ECO:0007669"/>
    <property type="project" value="InterPro"/>
</dbReference>
<dbReference type="STRING" id="402676.B6K629"/>
<evidence type="ECO:0000313" key="3">
    <source>
        <dbReference type="EMBL" id="EEB08983.1"/>
    </source>
</evidence>
<evidence type="ECO:0000256" key="1">
    <source>
        <dbReference type="ARBA" id="ARBA00010216"/>
    </source>
</evidence>
<dbReference type="GeneID" id="7049325"/>
<dbReference type="VEuPathDB" id="FungiDB:SJAG_04158"/>
<dbReference type="PANTHER" id="PTHR47766:SF1">
    <property type="entry name" value="PROTEIN EFR3"/>
    <property type="match status" value="1"/>
</dbReference>
<feature type="compositionally biased region" description="Low complexity" evidence="2">
    <location>
        <begin position="324"/>
        <end position="344"/>
    </location>
</feature>
<dbReference type="Proteomes" id="UP000001744">
    <property type="component" value="Unassembled WGS sequence"/>
</dbReference>
<sequence length="952" mass="104575">MIQLVPKHQKLVRTCYPKDKTDSAVPVSSPLAYLCYYASCNSSKLRKVLAYLEVRTRSDVEKKKKFDTLITLQILKALIEKCNENLPVLAHNTFTILLSCLELKDLELAALCETCFSLFPTYTNFSVCLADQECCDQWNAVVDAFRDLSLMDYSAANAATPLSESTLAWRRIGLMALSSIMQCPSYPSNTLEARLVDLVVHACLCNLWMGDHFVTGAKLLQSFREPAARDMMPQLVKLPVPDDAQGLIPLAVYPIYLIHANVTGDRASRSISQLLHFAADLGSHESVLKWTAGLVEMCLSWNPIHMRALVPRALLQAIPVPPSSSSDSLTSSSRQQLRQSASPLPDSSPTADKDHPHRSVLVPYLLHTVLSSSYSLTGLNVLDTLQRLLDGLLQSADYSGSFVDFSRRHLLNADRSLACRYYLLAIGVLLHHEYYDEQALDVCSELLLQLQSAFGSFVAYHHKAASAISPLAYVDGRLANKQAFLLCEALAAFLENSKDAHYEQRRAVCDSWLQWASLMSSAFGPDTLSALLDYDVVWQECMILRGMFVHCLLLFLDLIPPSQISNSQARQLVHRLYPCISEWGSSVYSKADAVYLSRLTHKLLVLFPTCHISRMLPVLRTWVDAFDFVDVPDLPLEAASTKSLSVNATDKSSRASAMPPSLHAAVITVVAMNHLYEIGSFANTDILATLSTECASYVSELDGTFESAGYFERATVPRELYASLLDHQGSLLLPWDAVLADLQNSELNFTASERKLLSLDTPESDSYIDSPKLLTEGSRDPLDTSDLLTLNGGQNSLFHFSNNASSVLLPATNSQHVSSRFSGANTTKLPSFLTNRSVNRFTYARSSISVNNGLSTAADLSQLLHSVPGTVAAPAAKVRHQSLSRPGTLSSRADSSSIPGSASIGGSFHSSKPITHDDHLQTLVHLLGSVSLNITRAAYAPPPYDTRSPLYS</sequence>
<feature type="compositionally biased region" description="Low complexity" evidence="2">
    <location>
        <begin position="890"/>
        <end position="907"/>
    </location>
</feature>
<dbReference type="EMBL" id="KE651167">
    <property type="protein sequence ID" value="EEB08983.1"/>
    <property type="molecule type" value="Genomic_DNA"/>
</dbReference>
<dbReference type="Pfam" id="PF21072">
    <property type="entry name" value="EFR3"/>
    <property type="match status" value="1"/>
</dbReference>
<organism evidence="3 4">
    <name type="scientific">Schizosaccharomyces japonicus (strain yFS275 / FY16936)</name>
    <name type="common">Fission yeast</name>
    <dbReference type="NCBI Taxonomy" id="402676"/>
    <lineage>
        <taxon>Eukaryota</taxon>
        <taxon>Fungi</taxon>
        <taxon>Dikarya</taxon>
        <taxon>Ascomycota</taxon>
        <taxon>Taphrinomycotina</taxon>
        <taxon>Schizosaccharomycetes</taxon>
        <taxon>Schizosaccharomycetales</taxon>
        <taxon>Schizosaccharomycetaceae</taxon>
        <taxon>Schizosaccharomyces</taxon>
    </lineage>
</organism>
<dbReference type="JaponicusDB" id="SJAG_04158"/>
<dbReference type="InterPro" id="IPR039786">
    <property type="entry name" value="EFR3"/>
</dbReference>
<comment type="similarity">
    <text evidence="1">Belongs to the EFR3 family.</text>
</comment>
<name>B6K629_SCHJY</name>
<dbReference type="OrthoDB" id="19232at2759"/>